<dbReference type="Gene3D" id="3.40.1620.10">
    <property type="entry name" value="YefM-like domain"/>
    <property type="match status" value="1"/>
</dbReference>
<dbReference type="EMBL" id="MEZY01000010">
    <property type="protein sequence ID" value="OGD65521.1"/>
    <property type="molecule type" value="Genomic_DNA"/>
</dbReference>
<dbReference type="SUPFAM" id="SSF143120">
    <property type="entry name" value="YefM-like"/>
    <property type="match status" value="1"/>
</dbReference>
<protein>
    <submittedName>
        <fullName evidence="2">Uncharacterized protein</fullName>
    </submittedName>
</protein>
<gene>
    <name evidence="2" type="ORF">A2215_02605</name>
</gene>
<dbReference type="AlphaFoldDB" id="A0A1F5EDU0"/>
<comment type="similarity">
    <text evidence="1">Belongs to the phD/YefM antitoxin family.</text>
</comment>
<evidence type="ECO:0000313" key="3">
    <source>
        <dbReference type="Proteomes" id="UP000178583"/>
    </source>
</evidence>
<accession>A0A1F5EDU0</accession>
<comment type="caution">
    <text evidence="2">The sequence shown here is derived from an EMBL/GenBank/DDBJ whole genome shotgun (WGS) entry which is preliminary data.</text>
</comment>
<dbReference type="InterPro" id="IPR036165">
    <property type="entry name" value="YefM-like_sf"/>
</dbReference>
<organism evidence="2 3">
    <name type="scientific">Candidatus Berkelbacteria bacterium RIFOXYA2_FULL_43_10</name>
    <dbReference type="NCBI Taxonomy" id="1797472"/>
    <lineage>
        <taxon>Bacteria</taxon>
        <taxon>Candidatus Berkelbacteria</taxon>
    </lineage>
</organism>
<evidence type="ECO:0000256" key="1">
    <source>
        <dbReference type="ARBA" id="ARBA00009981"/>
    </source>
</evidence>
<proteinExistence type="inferred from homology"/>
<evidence type="ECO:0000313" key="2">
    <source>
        <dbReference type="EMBL" id="OGD65521.1"/>
    </source>
</evidence>
<sequence>MEKITVNKLQSGVSKIIREVETGEVYEVNRYSKKVAYLIPADKFDDLLTGASCKKCVEELRDIKRKITHAGS</sequence>
<dbReference type="NCBIfam" id="TIGR01552">
    <property type="entry name" value="phd_fam"/>
    <property type="match status" value="1"/>
</dbReference>
<reference evidence="2 3" key="1">
    <citation type="journal article" date="2016" name="Nat. Commun.">
        <title>Thousands of microbial genomes shed light on interconnected biogeochemical processes in an aquifer system.</title>
        <authorList>
            <person name="Anantharaman K."/>
            <person name="Brown C.T."/>
            <person name="Hug L.A."/>
            <person name="Sharon I."/>
            <person name="Castelle C.J."/>
            <person name="Probst A.J."/>
            <person name="Thomas B.C."/>
            <person name="Singh A."/>
            <person name="Wilkins M.J."/>
            <person name="Karaoz U."/>
            <person name="Brodie E.L."/>
            <person name="Williams K.H."/>
            <person name="Hubbard S.S."/>
            <person name="Banfield J.F."/>
        </authorList>
    </citation>
    <scope>NUCLEOTIDE SEQUENCE [LARGE SCALE GENOMIC DNA]</scope>
</reference>
<dbReference type="Proteomes" id="UP000178583">
    <property type="component" value="Unassembled WGS sequence"/>
</dbReference>
<name>A0A1F5EDU0_9BACT</name>